<evidence type="ECO:0000256" key="5">
    <source>
        <dbReference type="ARBA" id="ARBA00022729"/>
    </source>
</evidence>
<dbReference type="CDD" id="cd13553">
    <property type="entry name" value="PBP2_NrtA_CpmA_like"/>
    <property type="match status" value="1"/>
</dbReference>
<dbReference type="Pfam" id="PF13379">
    <property type="entry name" value="NMT1_2"/>
    <property type="match status" value="1"/>
</dbReference>
<dbReference type="PANTHER" id="PTHR30024">
    <property type="entry name" value="ALIPHATIC SULFONATES-BINDING PROTEIN-RELATED"/>
    <property type="match status" value="1"/>
</dbReference>
<comment type="subcellular location">
    <subcellularLocation>
        <location evidence="1">Endomembrane system</location>
    </subcellularLocation>
</comment>
<evidence type="ECO:0000313" key="7">
    <source>
        <dbReference type="EMBL" id="NYE82679.1"/>
    </source>
</evidence>
<evidence type="ECO:0000313" key="8">
    <source>
        <dbReference type="Proteomes" id="UP000542125"/>
    </source>
</evidence>
<keyword evidence="4" id="KW-0997">Cell inner membrane</keyword>
<protein>
    <submittedName>
        <fullName evidence="7">ABC-type nitrate/sulfonate/bicarbonate transport system substrate-binding protein</fullName>
    </submittedName>
</protein>
<reference evidence="7 8" key="1">
    <citation type="submission" date="2020-07" db="EMBL/GenBank/DDBJ databases">
        <title>Genomic Encyclopedia of Type Strains, Phase IV (KMG-V): Genome sequencing to study the core and pangenomes of soil and plant-associated prokaryotes.</title>
        <authorList>
            <person name="Whitman W."/>
        </authorList>
    </citation>
    <scope>NUCLEOTIDE SEQUENCE [LARGE SCALE GENOMIC DNA]</scope>
    <source>
        <strain evidence="7 8">SAS40</strain>
    </source>
</reference>
<dbReference type="PANTHER" id="PTHR30024:SF7">
    <property type="entry name" value="NITRATE_NITRITE BINDING PROTEIN NRTA"/>
    <property type="match status" value="1"/>
</dbReference>
<evidence type="ECO:0000256" key="4">
    <source>
        <dbReference type="ARBA" id="ARBA00022519"/>
    </source>
</evidence>
<evidence type="ECO:0000256" key="2">
    <source>
        <dbReference type="ARBA" id="ARBA00022448"/>
    </source>
</evidence>
<dbReference type="GO" id="GO:0012505">
    <property type="term" value="C:endomembrane system"/>
    <property type="evidence" value="ECO:0007669"/>
    <property type="project" value="UniProtKB-SubCell"/>
</dbReference>
<dbReference type="Gene3D" id="3.40.190.10">
    <property type="entry name" value="Periplasmic binding protein-like II"/>
    <property type="match status" value="2"/>
</dbReference>
<name>A0A7Y9LK83_9BURK</name>
<accession>A0A7Y9LK83</accession>
<dbReference type="Proteomes" id="UP000542125">
    <property type="component" value="Unassembled WGS sequence"/>
</dbReference>
<evidence type="ECO:0000256" key="6">
    <source>
        <dbReference type="ARBA" id="ARBA00023136"/>
    </source>
</evidence>
<dbReference type="SUPFAM" id="SSF53850">
    <property type="entry name" value="Periplasmic binding protein-like II"/>
    <property type="match status" value="1"/>
</dbReference>
<keyword evidence="8" id="KW-1185">Reference proteome</keyword>
<sequence length="397" mass="42909">MTSPLSRRADGDAPELDTVRLGFIPLVDCATVVMAAELGFDRRYGIRIEPVRQASWSMVRDGLANGSLDASHALYGMVYGAHLGIGSAATPMSILMGLNHNGQGITIGKSLAEQGVRDGWSMARAVRDGAGLTLAHTFATGTHAMWLAYWLAAHGIDPARDVDRVVVPPPRMVAAAQEGLVHAFCVGEPWNTLAAQRNEGIIACTSQAIWPDHPEKVLAATDDWVTRHPNTARALVAALLDTARYLDTMRARDGVARRLAAADAIDQPYTLLADCLQGMSSDAQGRRWRDTHPLTFFNDGEVTYPFVSDGMWFLTQFVRWGLLRDVPDYEAVARAVHRIDVYQDAAAMAGVAVPASPWRSAVLLDGVTWDARHADTYLSQFAAAASTPASTSNEVTS</sequence>
<evidence type="ECO:0000256" key="1">
    <source>
        <dbReference type="ARBA" id="ARBA00004308"/>
    </source>
</evidence>
<dbReference type="AlphaFoldDB" id="A0A7Y9LK83"/>
<keyword evidence="5" id="KW-0732">Signal</keyword>
<dbReference type="EMBL" id="JACBYR010000001">
    <property type="protein sequence ID" value="NYE82679.1"/>
    <property type="molecule type" value="Genomic_DNA"/>
</dbReference>
<keyword evidence="2" id="KW-0813">Transport</keyword>
<evidence type="ECO:0000256" key="3">
    <source>
        <dbReference type="ARBA" id="ARBA00022475"/>
    </source>
</evidence>
<dbReference type="InterPro" id="IPR044527">
    <property type="entry name" value="NrtA/CpmA_ABC-bd_dom"/>
</dbReference>
<comment type="caution">
    <text evidence="7">The sequence shown here is derived from an EMBL/GenBank/DDBJ whole genome shotgun (WGS) entry which is preliminary data.</text>
</comment>
<dbReference type="RefSeq" id="WP_179585766.1">
    <property type="nucleotide sequence ID" value="NZ_JACBYR010000001.1"/>
</dbReference>
<keyword evidence="6" id="KW-0472">Membrane</keyword>
<proteinExistence type="predicted"/>
<keyword evidence="3" id="KW-1003">Cell membrane</keyword>
<organism evidence="7 8">
    <name type="scientific">Pigmentiphaga litoralis</name>
    <dbReference type="NCBI Taxonomy" id="516702"/>
    <lineage>
        <taxon>Bacteria</taxon>
        <taxon>Pseudomonadati</taxon>
        <taxon>Pseudomonadota</taxon>
        <taxon>Betaproteobacteria</taxon>
        <taxon>Burkholderiales</taxon>
        <taxon>Alcaligenaceae</taxon>
        <taxon>Pigmentiphaga</taxon>
    </lineage>
</organism>
<gene>
    <name evidence="7" type="ORF">FHW18_001950</name>
</gene>